<proteinExistence type="predicted"/>
<evidence type="ECO:0000313" key="2">
    <source>
        <dbReference type="EMBL" id="CAJ1404511.1"/>
    </source>
</evidence>
<dbReference type="InterPro" id="IPR000626">
    <property type="entry name" value="Ubiquitin-like_dom"/>
</dbReference>
<dbReference type="Proteomes" id="UP001178507">
    <property type="component" value="Unassembled WGS sequence"/>
</dbReference>
<evidence type="ECO:0000259" key="1">
    <source>
        <dbReference type="PROSITE" id="PS50053"/>
    </source>
</evidence>
<name>A0AA36NI13_9DINO</name>
<keyword evidence="3" id="KW-1185">Reference proteome</keyword>
<dbReference type="InterPro" id="IPR029071">
    <property type="entry name" value="Ubiquitin-like_domsf"/>
</dbReference>
<dbReference type="PANTHER" id="PTHR10677">
    <property type="entry name" value="UBIQUILIN"/>
    <property type="match status" value="1"/>
</dbReference>
<dbReference type="SMART" id="SM00213">
    <property type="entry name" value="UBQ"/>
    <property type="match status" value="2"/>
</dbReference>
<evidence type="ECO:0000313" key="3">
    <source>
        <dbReference type="Proteomes" id="UP001178507"/>
    </source>
</evidence>
<gene>
    <name evidence="2" type="ORF">EVOR1521_LOCUS26937</name>
</gene>
<organism evidence="2 3">
    <name type="scientific">Effrenium voratum</name>
    <dbReference type="NCBI Taxonomy" id="2562239"/>
    <lineage>
        <taxon>Eukaryota</taxon>
        <taxon>Sar</taxon>
        <taxon>Alveolata</taxon>
        <taxon>Dinophyceae</taxon>
        <taxon>Suessiales</taxon>
        <taxon>Symbiodiniaceae</taxon>
        <taxon>Effrenium</taxon>
    </lineage>
</organism>
<dbReference type="PANTHER" id="PTHR10677:SF3">
    <property type="entry name" value="FI07626P-RELATED"/>
    <property type="match status" value="1"/>
</dbReference>
<sequence>MTICMVYPTPTTVTYVTTRDQPKACKYVTSTYRCLEAPVVATTIPKCQEEPIFVTIATMDGHEEVLCLKTSVTIQDLKEHIKLLKMGHGVQVADMRLHHAGLQLNDGSATLAKCGIAAGSKVEMVVTKRQKPRKARVFLRTTSETKPFDVDLSTLVAEAAKTATEQCGLDGTYVLTFRGRVLDGSKSLKDAGVEMGNVMKLMPEEG</sequence>
<dbReference type="GO" id="GO:0031593">
    <property type="term" value="F:polyubiquitin modification-dependent protein binding"/>
    <property type="evidence" value="ECO:0007669"/>
    <property type="project" value="TreeGrafter"/>
</dbReference>
<dbReference type="GO" id="GO:0005829">
    <property type="term" value="C:cytosol"/>
    <property type="evidence" value="ECO:0007669"/>
    <property type="project" value="TreeGrafter"/>
</dbReference>
<comment type="caution">
    <text evidence="2">The sequence shown here is derived from an EMBL/GenBank/DDBJ whole genome shotgun (WGS) entry which is preliminary data.</text>
</comment>
<dbReference type="InterPro" id="IPR015496">
    <property type="entry name" value="Ubiquilin"/>
</dbReference>
<dbReference type="AlphaFoldDB" id="A0AA36NI13"/>
<dbReference type="PROSITE" id="PS50053">
    <property type="entry name" value="UBIQUITIN_2"/>
    <property type="match status" value="1"/>
</dbReference>
<protein>
    <recommendedName>
        <fullName evidence="1">Ubiquitin-like domain-containing protein</fullName>
    </recommendedName>
</protein>
<accession>A0AA36NI13</accession>
<dbReference type="Pfam" id="PF00240">
    <property type="entry name" value="ubiquitin"/>
    <property type="match status" value="1"/>
</dbReference>
<dbReference type="SUPFAM" id="SSF54236">
    <property type="entry name" value="Ubiquitin-like"/>
    <property type="match status" value="2"/>
</dbReference>
<dbReference type="EMBL" id="CAUJNA010003546">
    <property type="protein sequence ID" value="CAJ1404511.1"/>
    <property type="molecule type" value="Genomic_DNA"/>
</dbReference>
<feature type="domain" description="Ubiquitin-like" evidence="1">
    <location>
        <begin position="52"/>
        <end position="131"/>
    </location>
</feature>
<dbReference type="CDD" id="cd17039">
    <property type="entry name" value="Ubl_ubiquitin_like"/>
    <property type="match status" value="1"/>
</dbReference>
<reference evidence="2" key="1">
    <citation type="submission" date="2023-08" db="EMBL/GenBank/DDBJ databases">
        <authorList>
            <person name="Chen Y."/>
            <person name="Shah S."/>
            <person name="Dougan E. K."/>
            <person name="Thang M."/>
            <person name="Chan C."/>
        </authorList>
    </citation>
    <scope>NUCLEOTIDE SEQUENCE</scope>
</reference>
<dbReference type="GO" id="GO:0006511">
    <property type="term" value="P:ubiquitin-dependent protein catabolic process"/>
    <property type="evidence" value="ECO:0007669"/>
    <property type="project" value="TreeGrafter"/>
</dbReference>
<dbReference type="Gene3D" id="3.10.20.90">
    <property type="entry name" value="Phosphatidylinositol 3-kinase Catalytic Subunit, Chain A, domain 1"/>
    <property type="match status" value="1"/>
</dbReference>